<reference evidence="1" key="1">
    <citation type="submission" date="2023-07" db="EMBL/GenBank/DDBJ databases">
        <title>Genome content predicts the carbon catabolic preferences of heterotrophic bacteria.</title>
        <authorList>
            <person name="Gralka M."/>
        </authorList>
    </citation>
    <scope>NUCLEOTIDE SEQUENCE</scope>
    <source>
        <strain evidence="1">I3M17_2</strain>
    </source>
</reference>
<proteinExistence type="predicted"/>
<dbReference type="RefSeq" id="WP_303494739.1">
    <property type="nucleotide sequence ID" value="NZ_JAUOPB010000525.1"/>
</dbReference>
<feature type="non-terminal residue" evidence="1">
    <location>
        <position position="79"/>
    </location>
</feature>
<gene>
    <name evidence="1" type="ORF">Q4521_22515</name>
</gene>
<evidence type="ECO:0000313" key="1">
    <source>
        <dbReference type="EMBL" id="MDO6425265.1"/>
    </source>
</evidence>
<sequence>PNVDIVENPNEVKKYYVNQIPVSVVHERVQYYGKDGKLITESLKDYSKKNIEKEFSSLDEFIQRWNTSEKKEELIKELT</sequence>
<evidence type="ECO:0000313" key="2">
    <source>
        <dbReference type="Proteomes" id="UP001169760"/>
    </source>
</evidence>
<dbReference type="AlphaFoldDB" id="A0AAW7XBM2"/>
<dbReference type="EMBL" id="JAUOPB010000525">
    <property type="protein sequence ID" value="MDO6425265.1"/>
    <property type="molecule type" value="Genomic_DNA"/>
</dbReference>
<name>A0AAW7XBM2_9GAMM</name>
<accession>A0AAW7XBM2</accession>
<feature type="non-terminal residue" evidence="1">
    <location>
        <position position="1"/>
    </location>
</feature>
<dbReference type="Proteomes" id="UP001169760">
    <property type="component" value="Unassembled WGS sequence"/>
</dbReference>
<organism evidence="1 2">
    <name type="scientific">Saccharophagus degradans</name>
    <dbReference type="NCBI Taxonomy" id="86304"/>
    <lineage>
        <taxon>Bacteria</taxon>
        <taxon>Pseudomonadati</taxon>
        <taxon>Pseudomonadota</taxon>
        <taxon>Gammaproteobacteria</taxon>
        <taxon>Cellvibrionales</taxon>
        <taxon>Cellvibrionaceae</taxon>
        <taxon>Saccharophagus</taxon>
    </lineage>
</organism>
<protein>
    <submittedName>
        <fullName evidence="1">Uncharacterized protein</fullName>
    </submittedName>
</protein>
<comment type="caution">
    <text evidence="1">The sequence shown here is derived from an EMBL/GenBank/DDBJ whole genome shotgun (WGS) entry which is preliminary data.</text>
</comment>